<sequence>MDWLFFNVKQQKLLAKTRWFYGWQRKNIVLDQGGAANICHLHENVGKGQPSCSINRELDERNKVILASQGQVLESEEKRTSLGGLYGGRRKLQGMYAVGNVPLSPAISNLGLRLSNLIVKCFFLQLAAYNFVTINIIICATSAIALGPCGVVDNLTLDSPMVLGACESEVDKRFVNMIINENTNELGAGRLDISSSDVLKSKEEVR</sequence>
<keyword evidence="2" id="KW-1185">Reference proteome</keyword>
<dbReference type="AlphaFoldDB" id="A0A5N5NPK6"/>
<proteinExistence type="predicted"/>
<gene>
    <name evidence="1" type="ORF">DKX38_003015</name>
</gene>
<name>A0A5N5NPK6_9ROSI</name>
<evidence type="ECO:0000313" key="1">
    <source>
        <dbReference type="EMBL" id="KAB5569222.1"/>
    </source>
</evidence>
<evidence type="ECO:0000313" key="2">
    <source>
        <dbReference type="Proteomes" id="UP000326939"/>
    </source>
</evidence>
<protein>
    <submittedName>
        <fullName evidence="1">Uncharacterized protein</fullName>
    </submittedName>
</protein>
<comment type="caution">
    <text evidence="1">The sequence shown here is derived from an EMBL/GenBank/DDBJ whole genome shotgun (WGS) entry which is preliminary data.</text>
</comment>
<dbReference type="Proteomes" id="UP000326939">
    <property type="component" value="Chromosome 2"/>
</dbReference>
<organism evidence="1 2">
    <name type="scientific">Salix brachista</name>
    <dbReference type="NCBI Taxonomy" id="2182728"/>
    <lineage>
        <taxon>Eukaryota</taxon>
        <taxon>Viridiplantae</taxon>
        <taxon>Streptophyta</taxon>
        <taxon>Embryophyta</taxon>
        <taxon>Tracheophyta</taxon>
        <taxon>Spermatophyta</taxon>
        <taxon>Magnoliopsida</taxon>
        <taxon>eudicotyledons</taxon>
        <taxon>Gunneridae</taxon>
        <taxon>Pentapetalae</taxon>
        <taxon>rosids</taxon>
        <taxon>fabids</taxon>
        <taxon>Malpighiales</taxon>
        <taxon>Salicaceae</taxon>
        <taxon>Saliceae</taxon>
        <taxon>Salix</taxon>
    </lineage>
</organism>
<dbReference type="EMBL" id="VDCV01000002">
    <property type="protein sequence ID" value="KAB5569222.1"/>
    <property type="molecule type" value="Genomic_DNA"/>
</dbReference>
<accession>A0A5N5NPK6</accession>
<reference evidence="2" key="1">
    <citation type="journal article" date="2019" name="Gigascience">
        <title>De novo genome assembly of the endangered Acer yangbiense, a plant species with extremely small populations endemic to Yunnan Province, China.</title>
        <authorList>
            <person name="Yang J."/>
            <person name="Wariss H.M."/>
            <person name="Tao L."/>
            <person name="Zhang R."/>
            <person name="Yun Q."/>
            <person name="Hollingsworth P."/>
            <person name="Dao Z."/>
            <person name="Luo G."/>
            <person name="Guo H."/>
            <person name="Ma Y."/>
            <person name="Sun W."/>
        </authorList>
    </citation>
    <scope>NUCLEOTIDE SEQUENCE [LARGE SCALE GENOMIC DNA]</scope>
    <source>
        <strain evidence="2">cv. br00</strain>
    </source>
</reference>